<feature type="domain" description="Lipid/polyisoprenoid-binding YceI-like" evidence="1">
    <location>
        <begin position="20"/>
        <end position="176"/>
    </location>
</feature>
<dbReference type="SUPFAM" id="SSF101874">
    <property type="entry name" value="YceI-like"/>
    <property type="match status" value="1"/>
</dbReference>
<name>A0A5B8V0N8_9SPHI</name>
<accession>A0A5B8V0N8</accession>
<dbReference type="PANTHER" id="PTHR34406:SF1">
    <property type="entry name" value="PROTEIN YCEI"/>
    <property type="match status" value="1"/>
</dbReference>
<evidence type="ECO:0000313" key="2">
    <source>
        <dbReference type="EMBL" id="QEC64914.1"/>
    </source>
</evidence>
<organism evidence="2 3">
    <name type="scientific">Mucilaginibacter ginsenosidivorans</name>
    <dbReference type="NCBI Taxonomy" id="398053"/>
    <lineage>
        <taxon>Bacteria</taxon>
        <taxon>Pseudomonadati</taxon>
        <taxon>Bacteroidota</taxon>
        <taxon>Sphingobacteriia</taxon>
        <taxon>Sphingobacteriales</taxon>
        <taxon>Sphingobacteriaceae</taxon>
        <taxon>Mucilaginibacter</taxon>
    </lineage>
</organism>
<protein>
    <submittedName>
        <fullName evidence="2">YceI family protein</fullName>
    </submittedName>
</protein>
<dbReference type="Pfam" id="PF04264">
    <property type="entry name" value="YceI"/>
    <property type="match status" value="1"/>
</dbReference>
<dbReference type="InterPro" id="IPR007372">
    <property type="entry name" value="Lipid/polyisoprenoid-bd_YceI"/>
</dbReference>
<dbReference type="KEGG" id="mgin:FRZ54_20865"/>
<dbReference type="AlphaFoldDB" id="A0A5B8V0N8"/>
<proteinExistence type="predicted"/>
<dbReference type="PANTHER" id="PTHR34406">
    <property type="entry name" value="PROTEIN YCEI"/>
    <property type="match status" value="1"/>
</dbReference>
<reference evidence="2 3" key="1">
    <citation type="journal article" date="2017" name="Curr. Microbiol.">
        <title>Mucilaginibacter ginsenosidivorans sp. nov., Isolated from Soil of Ginseng Field.</title>
        <authorList>
            <person name="Kim M.M."/>
            <person name="Siddiqi M.Z."/>
            <person name="Im W.T."/>
        </authorList>
    </citation>
    <scope>NUCLEOTIDE SEQUENCE [LARGE SCALE GENOMIC DNA]</scope>
    <source>
        <strain evidence="2 3">Gsoil 3017</strain>
    </source>
</reference>
<sequence length="183" mass="20112">MKKILLFIVAGLSWEMGLAQFRPVDQGSSIKFTIQNFGFDVDGSFSGLRGMVNFDPQNPANAHFDVDIDANTINTGNDLRDNHLRGSSYFDVKKYPRIQIVSAKISPGDKKGVFLFAGKLTIKGTTKDISFPFEALPSGEGYLFKGSFKINRKDFQVGGTSTISDNLEVQLKIVAQKEPAPAK</sequence>
<gene>
    <name evidence="2" type="ORF">FRZ54_20865</name>
</gene>
<dbReference type="EMBL" id="CP042436">
    <property type="protein sequence ID" value="QEC64914.1"/>
    <property type="molecule type" value="Genomic_DNA"/>
</dbReference>
<evidence type="ECO:0000259" key="1">
    <source>
        <dbReference type="SMART" id="SM00867"/>
    </source>
</evidence>
<dbReference type="Gene3D" id="2.40.128.110">
    <property type="entry name" value="Lipid/polyisoprenoid-binding, YceI-like"/>
    <property type="match status" value="1"/>
</dbReference>
<dbReference type="Proteomes" id="UP000321479">
    <property type="component" value="Chromosome"/>
</dbReference>
<dbReference type="OrthoDB" id="9811006at2"/>
<dbReference type="RefSeq" id="WP_147033747.1">
    <property type="nucleotide sequence ID" value="NZ_CP042436.1"/>
</dbReference>
<dbReference type="InterPro" id="IPR036761">
    <property type="entry name" value="TTHA0802/YceI-like_sf"/>
</dbReference>
<keyword evidence="3" id="KW-1185">Reference proteome</keyword>
<dbReference type="SMART" id="SM00867">
    <property type="entry name" value="YceI"/>
    <property type="match status" value="1"/>
</dbReference>
<evidence type="ECO:0000313" key="3">
    <source>
        <dbReference type="Proteomes" id="UP000321479"/>
    </source>
</evidence>